<proteinExistence type="inferred from homology"/>
<dbReference type="InterPro" id="IPR033060">
    <property type="entry name" value="INTS7"/>
</dbReference>
<organism evidence="9 10">
    <name type="scientific">Coffea arabica</name>
    <name type="common">Arabian coffee</name>
    <dbReference type="NCBI Taxonomy" id="13443"/>
    <lineage>
        <taxon>Eukaryota</taxon>
        <taxon>Viridiplantae</taxon>
        <taxon>Streptophyta</taxon>
        <taxon>Embryophyta</taxon>
        <taxon>Tracheophyta</taxon>
        <taxon>Spermatophyta</taxon>
        <taxon>Magnoliopsida</taxon>
        <taxon>eudicotyledons</taxon>
        <taxon>Gunneridae</taxon>
        <taxon>Pentapetalae</taxon>
        <taxon>asterids</taxon>
        <taxon>lamiids</taxon>
        <taxon>Gentianales</taxon>
        <taxon>Rubiaceae</taxon>
        <taxon>Ixoroideae</taxon>
        <taxon>Gardenieae complex</taxon>
        <taxon>Bertiereae - Coffeeae clade</taxon>
        <taxon>Coffeeae</taxon>
        <taxon>Coffea</taxon>
    </lineage>
</organism>
<dbReference type="Proteomes" id="UP001652660">
    <property type="component" value="Chromosome 4c"/>
</dbReference>
<dbReference type="InterPro" id="IPR056517">
    <property type="entry name" value="INTS7_HB"/>
</dbReference>
<comment type="similarity">
    <text evidence="3">Belongs to the Integrator subunit 7 family.</text>
</comment>
<dbReference type="GeneID" id="113739853"/>
<evidence type="ECO:0000256" key="4">
    <source>
        <dbReference type="ARBA" id="ARBA00022490"/>
    </source>
</evidence>
<dbReference type="RefSeq" id="XP_071902075.1">
    <property type="nucleotide sequence ID" value="XM_072045974.1"/>
</dbReference>
<feature type="domain" description="Integrator complex subunit 7 N-terminal" evidence="7">
    <location>
        <begin position="66"/>
        <end position="399"/>
    </location>
</feature>
<keyword evidence="4" id="KW-0963">Cytoplasm</keyword>
<dbReference type="Pfam" id="PF22966">
    <property type="entry name" value="INTS7_C_plants"/>
    <property type="match status" value="1"/>
</dbReference>
<evidence type="ECO:0000256" key="3">
    <source>
        <dbReference type="ARBA" id="ARBA00008565"/>
    </source>
</evidence>
<feature type="domain" description="Integrator complex subunit 7 helical bundle" evidence="8">
    <location>
        <begin position="649"/>
        <end position="841"/>
    </location>
</feature>
<comment type="subcellular location">
    <subcellularLocation>
        <location evidence="2">Cytoplasm</location>
    </subcellularLocation>
    <subcellularLocation>
        <location evidence="1">Nucleus</location>
    </subcellularLocation>
</comment>
<accession>A0A6P6XAQ9</accession>
<protein>
    <submittedName>
        <fullName evidence="10">Uncharacterized protein isoform X1</fullName>
    </submittedName>
</protein>
<dbReference type="PANTHER" id="PTHR13322">
    <property type="entry name" value="C1ORF73 PROTEIN"/>
    <property type="match status" value="1"/>
</dbReference>
<keyword evidence="9" id="KW-1185">Reference proteome</keyword>
<evidence type="ECO:0000256" key="2">
    <source>
        <dbReference type="ARBA" id="ARBA00004496"/>
    </source>
</evidence>
<evidence type="ECO:0000259" key="7">
    <source>
        <dbReference type="Pfam" id="PF24436"/>
    </source>
</evidence>
<evidence type="ECO:0000313" key="10">
    <source>
        <dbReference type="RefSeq" id="XP_071902075.1"/>
    </source>
</evidence>
<gene>
    <name evidence="10" type="primary">LOC113739853</name>
</gene>
<dbReference type="InterPro" id="IPR016024">
    <property type="entry name" value="ARM-type_fold"/>
</dbReference>
<evidence type="ECO:0000313" key="9">
    <source>
        <dbReference type="Proteomes" id="UP001652660"/>
    </source>
</evidence>
<evidence type="ECO:0000259" key="6">
    <source>
        <dbReference type="Pfam" id="PF22966"/>
    </source>
</evidence>
<name>A0A6P6XAQ9_COFAR</name>
<evidence type="ECO:0000259" key="8">
    <source>
        <dbReference type="Pfam" id="PF24437"/>
    </source>
</evidence>
<dbReference type="Pfam" id="PF24437">
    <property type="entry name" value="INTS7_HB"/>
    <property type="match status" value="1"/>
</dbReference>
<sequence>MEKIPAASAMEWSIDLEKGLRSKSPGKCIEAILEIGSRLEWWNRESRISVAEYKIFHLIPGEDKLFANAILLRLADAFRVGDKRIKTCIVKVFREELKSRRRRSGRKVEDGILSKKKLENYLEILRRVKVVFDEGDVEERALALYLFGCWADFAKDSADVRYVILSSVVSDDVLEVKAALFAAGRFCELANDFASVLMEMLTNRLTSCETSMALKLVGGRALANMCCSLSLANRAYETGLKLLLDSSEENFSAVMLVSLTKLASCWPLLIPQQIELLFSYLAKYRATHIEVTTLTCLQFLFARGVCPCPASRDMVQNFFDMLNQSKFPPAVLRQVLKVLHKMLSYYLPTLPSSEMFMVFSTFLKFIENVNQSSIMSERLVAARVLVNILCKFLGRPKLEHDETAFTLAYQVISFIMDRISELVNSIVTRHIFLVNGLKTTKKGLLDGDQANEELEREVTSLLRSIFYLVENHLDISGLVLDRVGIFLEHLVSTLCRDVSIEKDNFLNYELSECGEEYKTANILKLVFSLTRIIVTCLENPEVEHAETAKVLNSLKLLIDYVCKSTPIGSSTYTIYLLLLHFHSACKCIWRQINPMVYLDDNYTPFYAGSFLHDNTFIAEFGKKMFGGRDNWSSYKAGKRAALQGLWSNAAFIFERLTKMAVSNSSYVWLKTLNLFSHSESQIEYFGIINVKDSLSEAGEEITPKNNLYNYVEILVRAYDGVHLAEKTLKMSAPGLSFTFQRWFLALRAKFLEILVDLSTLLGAVSFLEDSSSCGPETMTVLVPSMIPLERYRFLVDSLASVSSQLKKLADEFDLLATSFVGMDRKSMGILLCLSAGCSLLAFSTGLFLSIPYLHVSENSVTKCLDGSEGHHCGVLIQDLFERLSLVDSETSKHLWMLLKVYGKSESCFLSKSGNQAAGLYYEASSIVKLFKYAVSEIVGLQNEARIFCSDETKSQISSHGLKLLLSIIWKWMQIPFRCPDYFFQVRDNVFSELFSMNENGENFDGMSVSLGSHLSLNLCLKLKNMPPSLHLQLSKLYCILSCTVPSPHGKNIEKSWLNSEEWDTDDILALNHKLMRYATGSSTPNAMQDRTNAGSRWTEDYVCFRLNERGQGFSTCLLDVSAFPPGNYKIKWHSCWIDDEGSYGSLLPMNAGPNFAIENPSNSRTMQTEVS</sequence>
<reference evidence="10" key="1">
    <citation type="submission" date="2025-08" db="UniProtKB">
        <authorList>
            <consortium name="RefSeq"/>
        </authorList>
    </citation>
    <scope>IDENTIFICATION</scope>
    <source>
        <tissue evidence="10">Leaves</tissue>
    </source>
</reference>
<evidence type="ECO:0000256" key="1">
    <source>
        <dbReference type="ARBA" id="ARBA00004123"/>
    </source>
</evidence>
<dbReference type="SUPFAM" id="SSF48371">
    <property type="entry name" value="ARM repeat"/>
    <property type="match status" value="1"/>
</dbReference>
<dbReference type="PANTHER" id="PTHR13322:SF2">
    <property type="entry name" value="INTEGRATOR COMPLEX SUBUNIT 7"/>
    <property type="match status" value="1"/>
</dbReference>
<keyword evidence="5" id="KW-0539">Nucleus</keyword>
<dbReference type="InterPro" id="IPR056516">
    <property type="entry name" value="INTS7_N"/>
</dbReference>
<dbReference type="GO" id="GO:0034472">
    <property type="term" value="P:snRNA 3'-end processing"/>
    <property type="evidence" value="ECO:0007669"/>
    <property type="project" value="TreeGrafter"/>
</dbReference>
<dbReference type="InterPro" id="IPR055195">
    <property type="entry name" value="INTS7_C_plant"/>
</dbReference>
<dbReference type="GO" id="GO:0005737">
    <property type="term" value="C:cytoplasm"/>
    <property type="evidence" value="ECO:0007669"/>
    <property type="project" value="UniProtKB-SubCell"/>
</dbReference>
<dbReference type="AlphaFoldDB" id="A0A6P6XAQ9"/>
<evidence type="ECO:0000256" key="5">
    <source>
        <dbReference type="ARBA" id="ARBA00023242"/>
    </source>
</evidence>
<dbReference type="Pfam" id="PF24436">
    <property type="entry name" value="INTS7_N"/>
    <property type="match status" value="1"/>
</dbReference>
<dbReference type="GO" id="GO:0032039">
    <property type="term" value="C:integrator complex"/>
    <property type="evidence" value="ECO:0007669"/>
    <property type="project" value="InterPro"/>
</dbReference>
<feature type="domain" description="Integrator complex subunit 7-like C-terminal" evidence="6">
    <location>
        <begin position="991"/>
        <end position="1157"/>
    </location>
</feature>